<evidence type="ECO:0000256" key="2">
    <source>
        <dbReference type="ARBA" id="ARBA00023235"/>
    </source>
</evidence>
<sequence length="286" mass="29621">MRISIIDAFTDRPFSGNPAAVCLLPAGEWPAEAWMRQVAREMNLSETAFVRPLAPGGPAQWALRWFTPMTEVPLCGHGTLAATHALRTQGLAGDGPVRFSSLSGVLTATAGPDAMISLDFPAADLVPAEVPPGLAETLGSPVLGCRSTGALDVLLVELRSEHAVRGLAPDLAGITHQRARGVVVTAPAESPGEGYDFVSRYFAPAAGVAEDPVTGSAHTALAPFWAERLGRTELTGYQASARGGLVRCALRGPDEAPAEGSPAGGRRVLLSGHAVTVLDGVLHSTP</sequence>
<comment type="caution">
    <text evidence="3">The sequence shown here is derived from an EMBL/GenBank/DDBJ whole genome shotgun (WGS) entry which is preliminary data.</text>
</comment>
<name>A0ABN1X1K9_9ACTN</name>
<dbReference type="PANTHER" id="PTHR13774">
    <property type="entry name" value="PHENAZINE BIOSYNTHESIS PROTEIN"/>
    <property type="match status" value="1"/>
</dbReference>
<gene>
    <name evidence="3" type="ORF">GCM10009665_70610</name>
</gene>
<accession>A0ABN1X1K9</accession>
<dbReference type="Gene3D" id="3.10.310.10">
    <property type="entry name" value="Diaminopimelate Epimerase, Chain A, domain 1"/>
    <property type="match status" value="2"/>
</dbReference>
<dbReference type="PIRSF" id="PIRSF016184">
    <property type="entry name" value="PhzC_PhzF"/>
    <property type="match status" value="1"/>
</dbReference>
<dbReference type="NCBIfam" id="TIGR00654">
    <property type="entry name" value="PhzF_family"/>
    <property type="match status" value="1"/>
</dbReference>
<proteinExistence type="inferred from homology"/>
<reference evidence="3 4" key="1">
    <citation type="journal article" date="2019" name="Int. J. Syst. Evol. Microbiol.">
        <title>The Global Catalogue of Microorganisms (GCM) 10K type strain sequencing project: providing services to taxonomists for standard genome sequencing and annotation.</title>
        <authorList>
            <consortium name="The Broad Institute Genomics Platform"/>
            <consortium name="The Broad Institute Genome Sequencing Center for Infectious Disease"/>
            <person name="Wu L."/>
            <person name="Ma J."/>
        </authorList>
    </citation>
    <scope>NUCLEOTIDE SEQUENCE [LARGE SCALE GENOMIC DNA]</scope>
    <source>
        <strain evidence="3 4">JCM 13004</strain>
    </source>
</reference>
<dbReference type="Pfam" id="PF02567">
    <property type="entry name" value="PhzC-PhzF"/>
    <property type="match status" value="1"/>
</dbReference>
<evidence type="ECO:0000313" key="3">
    <source>
        <dbReference type="EMBL" id="GAA1272493.1"/>
    </source>
</evidence>
<keyword evidence="2" id="KW-0413">Isomerase</keyword>
<dbReference type="SUPFAM" id="SSF54506">
    <property type="entry name" value="Diaminopimelate epimerase-like"/>
    <property type="match status" value="1"/>
</dbReference>
<comment type="similarity">
    <text evidence="1">Belongs to the PhzF family.</text>
</comment>
<dbReference type="RefSeq" id="WP_344446299.1">
    <property type="nucleotide sequence ID" value="NZ_BAAALF010000229.1"/>
</dbReference>
<evidence type="ECO:0000256" key="1">
    <source>
        <dbReference type="ARBA" id="ARBA00008270"/>
    </source>
</evidence>
<dbReference type="InterPro" id="IPR003719">
    <property type="entry name" value="Phenazine_PhzF-like"/>
</dbReference>
<dbReference type="EMBL" id="BAAALF010000229">
    <property type="protein sequence ID" value="GAA1272493.1"/>
    <property type="molecule type" value="Genomic_DNA"/>
</dbReference>
<protein>
    <submittedName>
        <fullName evidence="3">PhzF family phenazine biosynthesis protein</fullName>
    </submittedName>
</protein>
<dbReference type="Proteomes" id="UP001500037">
    <property type="component" value="Unassembled WGS sequence"/>
</dbReference>
<organism evidence="3 4">
    <name type="scientific">Kitasatospora nipponensis</name>
    <dbReference type="NCBI Taxonomy" id="258049"/>
    <lineage>
        <taxon>Bacteria</taxon>
        <taxon>Bacillati</taxon>
        <taxon>Actinomycetota</taxon>
        <taxon>Actinomycetes</taxon>
        <taxon>Kitasatosporales</taxon>
        <taxon>Streptomycetaceae</taxon>
        <taxon>Kitasatospora</taxon>
    </lineage>
</organism>
<dbReference type="PANTHER" id="PTHR13774:SF17">
    <property type="entry name" value="PHENAZINE BIOSYNTHESIS-LIKE DOMAIN-CONTAINING PROTEIN"/>
    <property type="match status" value="1"/>
</dbReference>
<keyword evidence="4" id="KW-1185">Reference proteome</keyword>
<evidence type="ECO:0000313" key="4">
    <source>
        <dbReference type="Proteomes" id="UP001500037"/>
    </source>
</evidence>